<dbReference type="Gene3D" id="3.20.80.10">
    <property type="entry name" value="Regulatory factor, effector binding domain"/>
    <property type="match status" value="1"/>
</dbReference>
<dbReference type="EMBL" id="OY288114">
    <property type="protein sequence ID" value="CAJ0850107.1"/>
    <property type="molecule type" value="Genomic_DNA"/>
</dbReference>
<dbReference type="AlphaFoldDB" id="A0AA48M069"/>
<reference evidence="1" key="1">
    <citation type="submission" date="2023-07" db="EMBL/GenBank/DDBJ databases">
        <authorList>
            <person name="Pelsma A.J. K."/>
        </authorList>
    </citation>
    <scope>NUCLEOTIDE SEQUENCE</scope>
</reference>
<name>A0AA48M069_9ZZZZ</name>
<evidence type="ECO:0008006" key="2">
    <source>
        <dbReference type="Google" id="ProtNLM"/>
    </source>
</evidence>
<organism evidence="1">
    <name type="scientific">freshwater sediment metagenome</name>
    <dbReference type="NCBI Taxonomy" id="556182"/>
    <lineage>
        <taxon>unclassified sequences</taxon>
        <taxon>metagenomes</taxon>
        <taxon>ecological metagenomes</taxon>
    </lineage>
</organism>
<accession>A0AA48M069</accession>
<dbReference type="Pfam" id="PF04832">
    <property type="entry name" value="SOUL"/>
    <property type="match status" value="1"/>
</dbReference>
<gene>
    <name evidence="1" type="ORF">AMST5_00222</name>
</gene>
<dbReference type="SUPFAM" id="SSF55136">
    <property type="entry name" value="Probable bacterial effector-binding domain"/>
    <property type="match status" value="1"/>
</dbReference>
<proteinExistence type="predicted"/>
<dbReference type="InterPro" id="IPR006917">
    <property type="entry name" value="SOUL_heme-bd"/>
</dbReference>
<dbReference type="PANTHER" id="PTHR11220">
    <property type="entry name" value="HEME-BINDING PROTEIN-RELATED"/>
    <property type="match status" value="1"/>
</dbReference>
<evidence type="ECO:0000313" key="1">
    <source>
        <dbReference type="EMBL" id="CAJ0850107.1"/>
    </source>
</evidence>
<sequence length="216" mass="23680">MGTVRKSKWRYVLIAILAVVLLGAGLSGTIMSLVEQPAYTVARSFEDVEIRDYPPMVVAEVEVSGERKAAINAGFRQIADYIFGNNSPAQKIPMTAPVVQQAGEKIAMTAPVSQQSAGGAWKVRFIMPSSYTMGALPRPNNPSVKIVSLPAERFAAIRFSGLAGDEAIARFKQRLLDRLTQQGLAPQGDVIMAFYNPPWTLPFLRRNEILVKIWSS</sequence>
<dbReference type="PANTHER" id="PTHR11220:SF58">
    <property type="entry name" value="SOUL HEME-BINDING FAMILY PROTEIN"/>
    <property type="match status" value="1"/>
</dbReference>
<protein>
    <recommendedName>
        <fullName evidence="2">Heme-binding protein</fullName>
    </recommendedName>
</protein>
<dbReference type="InterPro" id="IPR011256">
    <property type="entry name" value="Reg_factor_effector_dom_sf"/>
</dbReference>